<feature type="modified residue" description="4-aspartylphosphate" evidence="3">
    <location>
        <position position="57"/>
    </location>
</feature>
<dbReference type="Pfam" id="PF00072">
    <property type="entry name" value="Response_reg"/>
    <property type="match status" value="1"/>
</dbReference>
<dbReference type="InterPro" id="IPR011006">
    <property type="entry name" value="CheY-like_superfamily"/>
</dbReference>
<organism evidence="6 7">
    <name type="scientific">Caenimonas aquaedulcis</name>
    <dbReference type="NCBI Taxonomy" id="2793270"/>
    <lineage>
        <taxon>Bacteria</taxon>
        <taxon>Pseudomonadati</taxon>
        <taxon>Pseudomonadota</taxon>
        <taxon>Betaproteobacteria</taxon>
        <taxon>Burkholderiales</taxon>
        <taxon>Comamonadaceae</taxon>
        <taxon>Caenimonas</taxon>
    </lineage>
</organism>
<dbReference type="PANTHER" id="PTHR43214">
    <property type="entry name" value="TWO-COMPONENT RESPONSE REGULATOR"/>
    <property type="match status" value="1"/>
</dbReference>
<dbReference type="Gene3D" id="3.40.50.2300">
    <property type="match status" value="1"/>
</dbReference>
<evidence type="ECO:0000259" key="4">
    <source>
        <dbReference type="PROSITE" id="PS50043"/>
    </source>
</evidence>
<dbReference type="Pfam" id="PF00196">
    <property type="entry name" value="GerE"/>
    <property type="match status" value="1"/>
</dbReference>
<dbReference type="AlphaFoldDB" id="A0A931H2Y9"/>
<accession>A0A931H2Y9</accession>
<protein>
    <submittedName>
        <fullName evidence="6">Response regulator transcription factor</fullName>
    </submittedName>
</protein>
<evidence type="ECO:0000313" key="7">
    <source>
        <dbReference type="Proteomes" id="UP000651050"/>
    </source>
</evidence>
<sequence length="213" mass="23332">MRAPIRVGIAEDHAITRYALVRHIGMQDDMVVAGEAGNGAEAVQLARSVEMDVLVLDLMMPGTGALDVVRTILARAPRLALLVFTNFPGERYALNVLRLGASGFLSKQCQPDEITLAIRTLAQGRRYVRGEVAELLATQAAGTALRPPHEMLTRREFQLMLHFARGESSAEIARKLSLSPNSVSTYRSTLLKKMEVKTASELTHYALVHGLLD</sequence>
<dbReference type="CDD" id="cd17535">
    <property type="entry name" value="REC_NarL-like"/>
    <property type="match status" value="1"/>
</dbReference>
<gene>
    <name evidence="6" type="ORF">I5803_06230</name>
</gene>
<keyword evidence="2" id="KW-0238">DNA-binding</keyword>
<dbReference type="PRINTS" id="PR00038">
    <property type="entry name" value="HTHLUXR"/>
</dbReference>
<dbReference type="InterPro" id="IPR001789">
    <property type="entry name" value="Sig_transdc_resp-reg_receiver"/>
</dbReference>
<evidence type="ECO:0000256" key="3">
    <source>
        <dbReference type="PROSITE-ProRule" id="PRU00169"/>
    </source>
</evidence>
<dbReference type="GO" id="GO:0006355">
    <property type="term" value="P:regulation of DNA-templated transcription"/>
    <property type="evidence" value="ECO:0007669"/>
    <property type="project" value="InterPro"/>
</dbReference>
<comment type="caution">
    <text evidence="6">The sequence shown here is derived from an EMBL/GenBank/DDBJ whole genome shotgun (WGS) entry which is preliminary data.</text>
</comment>
<dbReference type="InterPro" id="IPR000792">
    <property type="entry name" value="Tscrpt_reg_LuxR_C"/>
</dbReference>
<feature type="domain" description="HTH luxR-type" evidence="4">
    <location>
        <begin position="145"/>
        <end position="210"/>
    </location>
</feature>
<proteinExistence type="predicted"/>
<evidence type="ECO:0000256" key="1">
    <source>
        <dbReference type="ARBA" id="ARBA00022553"/>
    </source>
</evidence>
<dbReference type="GO" id="GO:0000160">
    <property type="term" value="P:phosphorelay signal transduction system"/>
    <property type="evidence" value="ECO:0007669"/>
    <property type="project" value="InterPro"/>
</dbReference>
<dbReference type="Proteomes" id="UP000651050">
    <property type="component" value="Unassembled WGS sequence"/>
</dbReference>
<dbReference type="PROSITE" id="PS50110">
    <property type="entry name" value="RESPONSE_REGULATORY"/>
    <property type="match status" value="1"/>
</dbReference>
<dbReference type="SMART" id="SM00448">
    <property type="entry name" value="REC"/>
    <property type="match status" value="1"/>
</dbReference>
<dbReference type="InterPro" id="IPR039420">
    <property type="entry name" value="WalR-like"/>
</dbReference>
<dbReference type="RefSeq" id="WP_196985520.1">
    <property type="nucleotide sequence ID" value="NZ_JADWYS010000001.1"/>
</dbReference>
<evidence type="ECO:0000313" key="6">
    <source>
        <dbReference type="EMBL" id="MBG9387607.1"/>
    </source>
</evidence>
<dbReference type="InterPro" id="IPR016032">
    <property type="entry name" value="Sig_transdc_resp-reg_C-effctor"/>
</dbReference>
<evidence type="ECO:0000256" key="2">
    <source>
        <dbReference type="ARBA" id="ARBA00023125"/>
    </source>
</evidence>
<name>A0A931H2Y9_9BURK</name>
<keyword evidence="1 3" id="KW-0597">Phosphoprotein</keyword>
<dbReference type="SMART" id="SM00421">
    <property type="entry name" value="HTH_LUXR"/>
    <property type="match status" value="1"/>
</dbReference>
<dbReference type="CDD" id="cd06170">
    <property type="entry name" value="LuxR_C_like"/>
    <property type="match status" value="1"/>
</dbReference>
<feature type="domain" description="Response regulatory" evidence="5">
    <location>
        <begin position="6"/>
        <end position="122"/>
    </location>
</feature>
<keyword evidence="7" id="KW-1185">Reference proteome</keyword>
<dbReference type="SUPFAM" id="SSF52172">
    <property type="entry name" value="CheY-like"/>
    <property type="match status" value="1"/>
</dbReference>
<dbReference type="InterPro" id="IPR058245">
    <property type="entry name" value="NreC/VraR/RcsB-like_REC"/>
</dbReference>
<dbReference type="SUPFAM" id="SSF46894">
    <property type="entry name" value="C-terminal effector domain of the bipartite response regulators"/>
    <property type="match status" value="1"/>
</dbReference>
<reference evidence="6" key="1">
    <citation type="submission" date="2020-11" db="EMBL/GenBank/DDBJ databases">
        <title>Bacterial whole genome sequence for Caenimonas sp. DR4.4.</title>
        <authorList>
            <person name="Le V."/>
            <person name="Ko S.-R."/>
            <person name="Ahn C.-Y."/>
            <person name="Oh H.-M."/>
        </authorList>
    </citation>
    <scope>NUCLEOTIDE SEQUENCE</scope>
    <source>
        <strain evidence="6">DR4.4</strain>
    </source>
</reference>
<dbReference type="PROSITE" id="PS50043">
    <property type="entry name" value="HTH_LUXR_2"/>
    <property type="match status" value="1"/>
</dbReference>
<evidence type="ECO:0000259" key="5">
    <source>
        <dbReference type="PROSITE" id="PS50110"/>
    </source>
</evidence>
<dbReference type="EMBL" id="JADWYS010000001">
    <property type="protein sequence ID" value="MBG9387607.1"/>
    <property type="molecule type" value="Genomic_DNA"/>
</dbReference>
<dbReference type="GO" id="GO:0003677">
    <property type="term" value="F:DNA binding"/>
    <property type="evidence" value="ECO:0007669"/>
    <property type="project" value="UniProtKB-KW"/>
</dbReference>